<name>A0A4S2HFS1_9PROT</name>
<proteinExistence type="predicted"/>
<protein>
    <submittedName>
        <fullName evidence="1">Uncharacterized protein</fullName>
    </submittedName>
</protein>
<reference evidence="1 2" key="1">
    <citation type="journal article" date="2013" name="Int. J. Syst. Evol. Microbiol.">
        <title>Marinicauda pacifica gen. nov., sp. nov., a prosthecate alphaproteobacterium of the family Hyphomonadaceae isolated from deep seawater.</title>
        <authorList>
            <person name="Zhang X.Y."/>
            <person name="Li G.W."/>
            <person name="Wang C.S."/>
            <person name="Zhang Y.J."/>
            <person name="Xu X.W."/>
            <person name="Li H."/>
            <person name="Liu A."/>
            <person name="Liu C."/>
            <person name="Xie B.B."/>
            <person name="Qin Q.L."/>
            <person name="Xu Z."/>
            <person name="Chen X.L."/>
            <person name="Zhou B.C."/>
            <person name="Zhang Y.Z."/>
        </authorList>
    </citation>
    <scope>NUCLEOTIDE SEQUENCE [LARGE SCALE GENOMIC DNA]</scope>
    <source>
        <strain evidence="1 2">P-1 km-3</strain>
    </source>
</reference>
<evidence type="ECO:0000313" key="1">
    <source>
        <dbReference type="EMBL" id="TGY94512.1"/>
    </source>
</evidence>
<dbReference type="Proteomes" id="UP000305451">
    <property type="component" value="Unassembled WGS sequence"/>
</dbReference>
<accession>A0A4S2HFS1</accession>
<dbReference type="AlphaFoldDB" id="A0A4S2HFS1"/>
<evidence type="ECO:0000313" key="2">
    <source>
        <dbReference type="Proteomes" id="UP000305451"/>
    </source>
</evidence>
<dbReference type="RefSeq" id="WP_135943709.1">
    <property type="nucleotide sequence ID" value="NZ_BMEI01000001.1"/>
</dbReference>
<sequence>MQTAFFELAAIGSTGLGVLASGLAMTAPRAGAIDESRLALETIELDQALNARLSWPGHDGFIHQISVDDSGYVEGVEIVAGTRWPWLRDQVSTRSIWVDAQALSYCADHRVIHVDADSEDLDSARLDQRPVALEFVAPSRLLGARMASDQYGHGWVMNVSREDPGETRLTVKQVTRWPWQDAEIWQIETGCAQFYPRERRIDNQRCETALEAMPPAADI</sequence>
<organism evidence="1 2">
    <name type="scientific">Marinicauda pacifica</name>
    <dbReference type="NCBI Taxonomy" id="1133559"/>
    <lineage>
        <taxon>Bacteria</taxon>
        <taxon>Pseudomonadati</taxon>
        <taxon>Pseudomonadota</taxon>
        <taxon>Alphaproteobacteria</taxon>
        <taxon>Maricaulales</taxon>
        <taxon>Maricaulaceae</taxon>
        <taxon>Marinicauda</taxon>
    </lineage>
</organism>
<comment type="caution">
    <text evidence="1">The sequence shown here is derived from an EMBL/GenBank/DDBJ whole genome shotgun (WGS) entry which is preliminary data.</text>
</comment>
<keyword evidence="2" id="KW-1185">Reference proteome</keyword>
<dbReference type="EMBL" id="SRXV01000001">
    <property type="protein sequence ID" value="TGY94512.1"/>
    <property type="molecule type" value="Genomic_DNA"/>
</dbReference>
<gene>
    <name evidence="1" type="ORF">E5162_04355</name>
</gene>